<gene>
    <name evidence="1" type="ORF">K6978_20445</name>
</gene>
<evidence type="ECO:0000313" key="2">
    <source>
        <dbReference type="Proteomes" id="UP001214201"/>
    </source>
</evidence>
<reference evidence="1 2" key="1">
    <citation type="submission" date="2021-08" db="EMBL/GenBank/DDBJ databases">
        <title>Genome sequences of Xanthomonas cucurbitae isolates from 5 Midwestern US states.</title>
        <authorList>
            <person name="Hind S.R."/>
        </authorList>
    </citation>
    <scope>NUCLEOTIDE SEQUENCE [LARGE SCALE GENOMIC DNA]</scope>
    <source>
        <strain evidence="1 2">OH_261</strain>
    </source>
</reference>
<proteinExistence type="predicted"/>
<dbReference type="EMBL" id="CP082214">
    <property type="protein sequence ID" value="WDM73781.1"/>
    <property type="molecule type" value="Genomic_DNA"/>
</dbReference>
<evidence type="ECO:0000313" key="1">
    <source>
        <dbReference type="EMBL" id="WDM73781.1"/>
    </source>
</evidence>
<dbReference type="RefSeq" id="WP_158251444.1">
    <property type="nucleotide sequence ID" value="NZ_CP033326.1"/>
</dbReference>
<sequence length="51" mass="5502">MKILLPAVTYLDPGNAHAKTGNRGTAHKAYSTYLQLQSSGAKQVSTQRQSL</sequence>
<name>A0ABY7YIR5_9XANT</name>
<organism evidence="1 2">
    <name type="scientific">Xanthomonas cucurbitae</name>
    <dbReference type="NCBI Taxonomy" id="56453"/>
    <lineage>
        <taxon>Bacteria</taxon>
        <taxon>Pseudomonadati</taxon>
        <taxon>Pseudomonadota</taxon>
        <taxon>Gammaproteobacteria</taxon>
        <taxon>Lysobacterales</taxon>
        <taxon>Lysobacteraceae</taxon>
        <taxon>Xanthomonas</taxon>
    </lineage>
</organism>
<protein>
    <submittedName>
        <fullName evidence="1">Uncharacterized protein</fullName>
    </submittedName>
</protein>
<keyword evidence="2" id="KW-1185">Reference proteome</keyword>
<dbReference type="Proteomes" id="UP001214201">
    <property type="component" value="Chromosome"/>
</dbReference>
<accession>A0ABY7YIR5</accession>